<protein>
    <submittedName>
        <fullName evidence="3">DEAD/DEAH box helicase</fullName>
    </submittedName>
</protein>
<dbReference type="PANTHER" id="PTHR47396:SF1">
    <property type="entry name" value="ATP-DEPENDENT HELICASE IRC3-RELATED"/>
    <property type="match status" value="1"/>
</dbReference>
<feature type="domain" description="Helicase C-terminal" evidence="2">
    <location>
        <begin position="430"/>
        <end position="576"/>
    </location>
</feature>
<dbReference type="PROSITE" id="PS51194">
    <property type="entry name" value="HELICASE_CTER"/>
    <property type="match status" value="1"/>
</dbReference>
<gene>
    <name evidence="3" type="ORF">GLW05_10030</name>
</gene>
<keyword evidence="3" id="KW-0347">Helicase</keyword>
<evidence type="ECO:0000313" key="4">
    <source>
        <dbReference type="Proteomes" id="UP000468638"/>
    </source>
</evidence>
<dbReference type="GO" id="GO:0004386">
    <property type="term" value="F:helicase activity"/>
    <property type="evidence" value="ECO:0007669"/>
    <property type="project" value="UniProtKB-KW"/>
</dbReference>
<dbReference type="InterPro" id="IPR014001">
    <property type="entry name" value="Helicase_ATP-bd"/>
</dbReference>
<dbReference type="InterPro" id="IPR027417">
    <property type="entry name" value="P-loop_NTPase"/>
</dbReference>
<dbReference type="Pfam" id="PF04851">
    <property type="entry name" value="ResIII"/>
    <property type="match status" value="1"/>
</dbReference>
<dbReference type="InterPro" id="IPR006935">
    <property type="entry name" value="Helicase/UvrB_N"/>
</dbReference>
<reference evidence="3 4" key="1">
    <citation type="submission" date="2019-11" db="EMBL/GenBank/DDBJ databases">
        <title>Genome sequences of 17 halophilic strains isolated from different environments.</title>
        <authorList>
            <person name="Furrow R.E."/>
        </authorList>
    </citation>
    <scope>NUCLEOTIDE SEQUENCE [LARGE SCALE GENOMIC DNA]</scope>
    <source>
        <strain evidence="3 4">22514_16_FS</strain>
    </source>
</reference>
<sequence>MKEFPTDDDISKIVTLLIDTYNVPDRLMKGIMGKEQVNQLNRMLQDFSQQTMGSYQMARLVVMQKGADVFSGSGQSVRDLRKFLLKKLNDDAVKALYEQHPNPKKKITTPSYMYGELAAKKWIPGGRWPKAFVRALGLPTIFAGLSQKNGKKKAVYEDVTPQKKVPKLVPYQEDMKQRMLEVLNREGNHTRCMLSLPTGGGKTRIAVESFIEWMHPRFYDGKYMLWIAQSEELCEQAITCISDMWIDKEFSESLRIYRYFGGTEPDPDDLTGGVVVASIRQIYSRLQNDDLFIQEVLQDCGAMIIDEAHHAASHMYAQLFEKAEEHAGKGLFAVCGLTATPGRSDESTYTLVDRFEAYLIKPEFQWSETYHRNPLAYFRDEGYLARPKHIVYENNSRPIEVKEEEVFDHFGDFAPEFLRVLAADQERNKLITKRLMEIPHGAPSLVYACTVEHAEFLASVMNALGRKAVSISAKTSKAQRNMYIDAFKRGDIEFLFNYGVLTTGFDAPKTEYIIICRPTTSAVLYEQIIGRGLRGPKFGGTSECTIIDFADNILNLGPPLAYTRFHHLWELKEEVLPAK</sequence>
<keyword evidence="3" id="KW-0378">Hydrolase</keyword>
<dbReference type="GO" id="GO:0016787">
    <property type="term" value="F:hydrolase activity"/>
    <property type="evidence" value="ECO:0007669"/>
    <property type="project" value="InterPro"/>
</dbReference>
<keyword evidence="3" id="KW-0067">ATP-binding</keyword>
<evidence type="ECO:0000313" key="3">
    <source>
        <dbReference type="EMBL" id="MYL33937.1"/>
    </source>
</evidence>
<dbReference type="SMART" id="SM00490">
    <property type="entry name" value="HELICc"/>
    <property type="match status" value="1"/>
</dbReference>
<dbReference type="InterPro" id="IPR050742">
    <property type="entry name" value="Helicase_Restrict-Modif_Enz"/>
</dbReference>
<dbReference type="Pfam" id="PF00271">
    <property type="entry name" value="Helicase_C"/>
    <property type="match status" value="1"/>
</dbReference>
<comment type="caution">
    <text evidence="3">The sequence shown here is derived from an EMBL/GenBank/DDBJ whole genome shotgun (WGS) entry which is preliminary data.</text>
</comment>
<dbReference type="OrthoDB" id="9802848at2"/>
<dbReference type="GO" id="GO:0005829">
    <property type="term" value="C:cytosol"/>
    <property type="evidence" value="ECO:0007669"/>
    <property type="project" value="TreeGrafter"/>
</dbReference>
<dbReference type="SMART" id="SM00487">
    <property type="entry name" value="DEXDc"/>
    <property type="match status" value="1"/>
</dbReference>
<dbReference type="Proteomes" id="UP000468638">
    <property type="component" value="Unassembled WGS sequence"/>
</dbReference>
<name>A0A6I4ZZQ3_9BACI</name>
<evidence type="ECO:0000259" key="1">
    <source>
        <dbReference type="PROSITE" id="PS51192"/>
    </source>
</evidence>
<accession>A0A6I4ZZQ3</accession>
<proteinExistence type="predicted"/>
<dbReference type="SUPFAM" id="SSF52540">
    <property type="entry name" value="P-loop containing nucleoside triphosphate hydrolases"/>
    <property type="match status" value="1"/>
</dbReference>
<dbReference type="GO" id="GO:0005524">
    <property type="term" value="F:ATP binding"/>
    <property type="evidence" value="ECO:0007669"/>
    <property type="project" value="InterPro"/>
</dbReference>
<dbReference type="AlphaFoldDB" id="A0A6I4ZZQ3"/>
<feature type="domain" description="Helicase ATP-binding" evidence="1">
    <location>
        <begin position="183"/>
        <end position="359"/>
    </location>
</feature>
<evidence type="ECO:0000259" key="2">
    <source>
        <dbReference type="PROSITE" id="PS51194"/>
    </source>
</evidence>
<dbReference type="RefSeq" id="WP_160909610.1">
    <property type="nucleotide sequence ID" value="NZ_WMEQ01000006.1"/>
</dbReference>
<organism evidence="3 4">
    <name type="scientific">Pontibacillus yanchengensis</name>
    <dbReference type="NCBI Taxonomy" id="462910"/>
    <lineage>
        <taxon>Bacteria</taxon>
        <taxon>Bacillati</taxon>
        <taxon>Bacillota</taxon>
        <taxon>Bacilli</taxon>
        <taxon>Bacillales</taxon>
        <taxon>Bacillaceae</taxon>
        <taxon>Pontibacillus</taxon>
    </lineage>
</organism>
<dbReference type="EMBL" id="WMEQ01000006">
    <property type="protein sequence ID" value="MYL33937.1"/>
    <property type="molecule type" value="Genomic_DNA"/>
</dbReference>
<dbReference type="PANTHER" id="PTHR47396">
    <property type="entry name" value="TYPE I RESTRICTION ENZYME ECOKI R PROTEIN"/>
    <property type="match status" value="1"/>
</dbReference>
<dbReference type="Gene3D" id="3.40.50.300">
    <property type="entry name" value="P-loop containing nucleotide triphosphate hydrolases"/>
    <property type="match status" value="2"/>
</dbReference>
<keyword evidence="3" id="KW-0547">Nucleotide-binding</keyword>
<dbReference type="PROSITE" id="PS51192">
    <property type="entry name" value="HELICASE_ATP_BIND_1"/>
    <property type="match status" value="1"/>
</dbReference>
<dbReference type="InterPro" id="IPR001650">
    <property type="entry name" value="Helicase_C-like"/>
</dbReference>
<dbReference type="GO" id="GO:0003677">
    <property type="term" value="F:DNA binding"/>
    <property type="evidence" value="ECO:0007669"/>
    <property type="project" value="InterPro"/>
</dbReference>